<dbReference type="InterPro" id="IPR050148">
    <property type="entry name" value="Terpene_synthase-like"/>
</dbReference>
<accession>A0AAV3P824</accession>
<evidence type="ECO:0000313" key="2">
    <source>
        <dbReference type="EMBL" id="GAA0147839.1"/>
    </source>
</evidence>
<dbReference type="GO" id="GO:0016114">
    <property type="term" value="P:terpenoid biosynthetic process"/>
    <property type="evidence" value="ECO:0007669"/>
    <property type="project" value="InterPro"/>
</dbReference>
<dbReference type="Proteomes" id="UP001454036">
    <property type="component" value="Unassembled WGS sequence"/>
</dbReference>
<dbReference type="EMBL" id="BAABME010016881">
    <property type="protein sequence ID" value="GAA0147839.1"/>
    <property type="molecule type" value="Genomic_DNA"/>
</dbReference>
<keyword evidence="3" id="KW-1185">Reference proteome</keyword>
<dbReference type="GO" id="GO:0010333">
    <property type="term" value="F:terpene synthase activity"/>
    <property type="evidence" value="ECO:0007669"/>
    <property type="project" value="InterPro"/>
</dbReference>
<dbReference type="Pfam" id="PF01397">
    <property type="entry name" value="Terpene_synth"/>
    <property type="match status" value="1"/>
</dbReference>
<proteinExistence type="predicted"/>
<evidence type="ECO:0000313" key="3">
    <source>
        <dbReference type="Proteomes" id="UP001454036"/>
    </source>
</evidence>
<comment type="caution">
    <text evidence="2">The sequence shown here is derived from an EMBL/GenBank/DDBJ whole genome shotgun (WGS) entry which is preliminary data.</text>
</comment>
<organism evidence="2 3">
    <name type="scientific">Lithospermum erythrorhizon</name>
    <name type="common">Purple gromwell</name>
    <name type="synonym">Lithospermum officinale var. erythrorhizon</name>
    <dbReference type="NCBI Taxonomy" id="34254"/>
    <lineage>
        <taxon>Eukaryota</taxon>
        <taxon>Viridiplantae</taxon>
        <taxon>Streptophyta</taxon>
        <taxon>Embryophyta</taxon>
        <taxon>Tracheophyta</taxon>
        <taxon>Spermatophyta</taxon>
        <taxon>Magnoliopsida</taxon>
        <taxon>eudicotyledons</taxon>
        <taxon>Gunneridae</taxon>
        <taxon>Pentapetalae</taxon>
        <taxon>asterids</taxon>
        <taxon>lamiids</taxon>
        <taxon>Boraginales</taxon>
        <taxon>Boraginaceae</taxon>
        <taxon>Boraginoideae</taxon>
        <taxon>Lithospermeae</taxon>
        <taxon>Lithospermum</taxon>
    </lineage>
</organism>
<protein>
    <recommendedName>
        <fullName evidence="1">Terpene synthase N-terminal domain-containing protein</fullName>
    </recommendedName>
</protein>
<dbReference type="InterPro" id="IPR036965">
    <property type="entry name" value="Terpene_synth_N_sf"/>
</dbReference>
<dbReference type="SUPFAM" id="SSF48239">
    <property type="entry name" value="Terpenoid cyclases/Protein prenyltransferases"/>
    <property type="match status" value="1"/>
</dbReference>
<sequence>MSDGSGTVVNVLITDEQKPTGRRSGNYKPSIWDFNFIQSLNNPHVGEEYVKRGAERKEQVKKLLEWNNEREPSYYFELIDDLQRLGLLYLFQTQVKLVLANLYNKIGNQTQPKDDLYTAALKFRLFRQYGFHISQGD</sequence>
<dbReference type="Gene3D" id="1.50.10.130">
    <property type="entry name" value="Terpene synthase, N-terminal domain"/>
    <property type="match status" value="1"/>
</dbReference>
<reference evidence="2 3" key="1">
    <citation type="submission" date="2024-01" db="EMBL/GenBank/DDBJ databases">
        <title>The complete chloroplast genome sequence of Lithospermum erythrorhizon: insights into the phylogenetic relationship among Boraginaceae species and the maternal lineages of purple gromwells.</title>
        <authorList>
            <person name="Okada T."/>
            <person name="Watanabe K."/>
        </authorList>
    </citation>
    <scope>NUCLEOTIDE SEQUENCE [LARGE SCALE GENOMIC DNA]</scope>
</reference>
<evidence type="ECO:0000259" key="1">
    <source>
        <dbReference type="Pfam" id="PF01397"/>
    </source>
</evidence>
<feature type="domain" description="Terpene synthase N-terminal" evidence="1">
    <location>
        <begin position="31"/>
        <end position="135"/>
    </location>
</feature>
<dbReference type="PANTHER" id="PTHR31225">
    <property type="entry name" value="OS04G0344100 PROTEIN-RELATED"/>
    <property type="match status" value="1"/>
</dbReference>
<dbReference type="AlphaFoldDB" id="A0AAV3P824"/>
<name>A0AAV3P824_LITER</name>
<gene>
    <name evidence="2" type="ORF">LIER_36595</name>
</gene>
<dbReference type="InterPro" id="IPR001906">
    <property type="entry name" value="Terpene_synth_N"/>
</dbReference>
<dbReference type="InterPro" id="IPR008930">
    <property type="entry name" value="Terpenoid_cyclase/PrenylTrfase"/>
</dbReference>